<accession>A0A3M7RMU3</accession>
<dbReference type="Proteomes" id="UP000276133">
    <property type="component" value="Unassembled WGS sequence"/>
</dbReference>
<evidence type="ECO:0000313" key="2">
    <source>
        <dbReference type="Proteomes" id="UP000276133"/>
    </source>
</evidence>
<protein>
    <submittedName>
        <fullName evidence="1">Uncharacterized protein</fullName>
    </submittedName>
</protein>
<dbReference type="OrthoDB" id="2367476at2759"/>
<proteinExistence type="predicted"/>
<sequence length="338" mass="39866">MKNSLILKMTLSKSKRIINIVKARMEWKYTVMNIRCLCFSLIMNIIKSHLEQKKILFLAIGMFGIKRLLPFKISLIKWLFRDKIYYFFLVAQIIISDGIVKFYYKNYSTKKGVHFREICRVFAELRIRFDYSKVEEWLQSKSSNKNETTSKTSQNSEIKNLIAESFTTNLLENSCIGISSRNNGYPRRSALADVLLKKENVETNFKWYFKTFIDILNEKKENNSCREFFDSYGNQEGLKIDEIKKVSIPFLFFDDASSLFPDNYFILRSLTSNLKGNTFSQLTNFMPVSYQNPSKRISEKKLKVFEPIYLLPNWDVFIDGNYAKMKNIQDPILSENVW</sequence>
<keyword evidence="2" id="KW-1185">Reference proteome</keyword>
<reference evidence="1 2" key="1">
    <citation type="journal article" date="2018" name="Sci. Rep.">
        <title>Genomic signatures of local adaptation to the degree of environmental predictability in rotifers.</title>
        <authorList>
            <person name="Franch-Gras L."/>
            <person name="Hahn C."/>
            <person name="Garcia-Roger E.M."/>
            <person name="Carmona M.J."/>
            <person name="Serra M."/>
            <person name="Gomez A."/>
        </authorList>
    </citation>
    <scope>NUCLEOTIDE SEQUENCE [LARGE SCALE GENOMIC DNA]</scope>
    <source>
        <strain evidence="1">HYR1</strain>
    </source>
</reference>
<comment type="caution">
    <text evidence="1">The sequence shown here is derived from an EMBL/GenBank/DDBJ whole genome shotgun (WGS) entry which is preliminary data.</text>
</comment>
<dbReference type="AlphaFoldDB" id="A0A3M7RMU3"/>
<dbReference type="EMBL" id="REGN01003055">
    <property type="protein sequence ID" value="RNA24740.1"/>
    <property type="molecule type" value="Genomic_DNA"/>
</dbReference>
<gene>
    <name evidence="1" type="ORF">BpHYR1_026654</name>
</gene>
<organism evidence="1 2">
    <name type="scientific">Brachionus plicatilis</name>
    <name type="common">Marine rotifer</name>
    <name type="synonym">Brachionus muelleri</name>
    <dbReference type="NCBI Taxonomy" id="10195"/>
    <lineage>
        <taxon>Eukaryota</taxon>
        <taxon>Metazoa</taxon>
        <taxon>Spiralia</taxon>
        <taxon>Gnathifera</taxon>
        <taxon>Rotifera</taxon>
        <taxon>Eurotatoria</taxon>
        <taxon>Monogononta</taxon>
        <taxon>Pseudotrocha</taxon>
        <taxon>Ploima</taxon>
        <taxon>Brachionidae</taxon>
        <taxon>Brachionus</taxon>
    </lineage>
</organism>
<evidence type="ECO:0000313" key="1">
    <source>
        <dbReference type="EMBL" id="RNA24740.1"/>
    </source>
</evidence>
<name>A0A3M7RMU3_BRAPC</name>